<dbReference type="OrthoDB" id="761861at2"/>
<dbReference type="InterPro" id="IPR001173">
    <property type="entry name" value="Glyco_trans_2-like"/>
</dbReference>
<dbReference type="Gene3D" id="3.90.550.10">
    <property type="entry name" value="Spore Coat Polysaccharide Biosynthesis Protein SpsA, Chain A"/>
    <property type="match status" value="1"/>
</dbReference>
<keyword evidence="3" id="KW-1185">Reference proteome</keyword>
<name>A0A2M9R7T4_9FLAO</name>
<dbReference type="SUPFAM" id="SSF53448">
    <property type="entry name" value="Nucleotide-diphospho-sugar transferases"/>
    <property type="match status" value="1"/>
</dbReference>
<reference evidence="2 3" key="1">
    <citation type="submission" date="2017-06" db="EMBL/GenBank/DDBJ databases">
        <title>Description of Avrilella dinanensis gen. nov. sp. nov.</title>
        <authorList>
            <person name="Leyer C."/>
            <person name="Sassi M."/>
            <person name="Minet J."/>
            <person name="Kayal S."/>
            <person name="Cattoir V."/>
        </authorList>
    </citation>
    <scope>NUCLEOTIDE SEQUENCE [LARGE SCALE GENOMIC DNA]</scope>
    <source>
        <strain evidence="2 3">UR159</strain>
    </source>
</reference>
<accession>A0A2M9R7T4</accession>
<proteinExistence type="predicted"/>
<comment type="caution">
    <text evidence="2">The sequence shown here is derived from an EMBL/GenBank/DDBJ whole genome shotgun (WGS) entry which is preliminary data.</text>
</comment>
<evidence type="ECO:0000313" key="2">
    <source>
        <dbReference type="EMBL" id="PJR04930.1"/>
    </source>
</evidence>
<evidence type="ECO:0000259" key="1">
    <source>
        <dbReference type="Pfam" id="PF00535"/>
    </source>
</evidence>
<dbReference type="EMBL" id="NIPO01000001">
    <property type="protein sequence ID" value="PJR04930.1"/>
    <property type="molecule type" value="Genomic_DNA"/>
</dbReference>
<evidence type="ECO:0000313" key="3">
    <source>
        <dbReference type="Proteomes" id="UP000231960"/>
    </source>
</evidence>
<dbReference type="RefSeq" id="WP_100678489.1">
    <property type="nucleotide sequence ID" value="NZ_NIPO01000001.1"/>
</dbReference>
<dbReference type="CDD" id="cd00761">
    <property type="entry name" value="Glyco_tranf_GTA_type"/>
    <property type="match status" value="1"/>
</dbReference>
<gene>
    <name evidence="2" type="ORF">CDL10_10540</name>
</gene>
<organism evidence="2 3">
    <name type="scientific">Avrilella dinanensis</name>
    <dbReference type="NCBI Taxonomy" id="2008672"/>
    <lineage>
        <taxon>Bacteria</taxon>
        <taxon>Pseudomonadati</taxon>
        <taxon>Bacteroidota</taxon>
        <taxon>Flavobacteriia</taxon>
        <taxon>Flavobacteriales</taxon>
        <taxon>Flavobacteriaceae</taxon>
        <taxon>Avrilella</taxon>
    </lineage>
</organism>
<dbReference type="PANTHER" id="PTHR22916">
    <property type="entry name" value="GLYCOSYLTRANSFERASE"/>
    <property type="match status" value="1"/>
</dbReference>
<protein>
    <recommendedName>
        <fullName evidence="1">Glycosyltransferase 2-like domain-containing protein</fullName>
    </recommendedName>
</protein>
<dbReference type="Proteomes" id="UP000231960">
    <property type="component" value="Unassembled WGS sequence"/>
</dbReference>
<dbReference type="AlphaFoldDB" id="A0A2M9R7T4"/>
<dbReference type="InterPro" id="IPR029044">
    <property type="entry name" value="Nucleotide-diphossugar_trans"/>
</dbReference>
<dbReference type="Pfam" id="PF00535">
    <property type="entry name" value="Glycos_transf_2"/>
    <property type="match status" value="1"/>
</dbReference>
<dbReference type="GO" id="GO:0016758">
    <property type="term" value="F:hexosyltransferase activity"/>
    <property type="evidence" value="ECO:0007669"/>
    <property type="project" value="UniProtKB-ARBA"/>
</dbReference>
<sequence>MLSILIPTYNYNVYPLVEELHRQCSAIKNFTFEIVVFDDGSKLFHQENNQINDLENCSYIILPQNSGLAQTRNRLIDASRYDWILLLDSDVLPKKPDFILNYLQQTTKNPFPIYFGGISYYKNKPPENELLRWTYGIEREEQTAEKRTKINPRIFLSSNTLFAKKVFSETHYDDSIVQYGYEDLLFSKEVLAKGFQVMHLDNPVWHLKLDSSWEYLQKVRTALQTLHTLIIEEKLDWEDTGITKMYKKLKNYGVINCMLFINKALGVEKWLEKNLLSAKPKVKYLDLYRLLYFSRLNHV</sequence>
<feature type="domain" description="Glycosyltransferase 2-like" evidence="1">
    <location>
        <begin position="3"/>
        <end position="168"/>
    </location>
</feature>